<name>A0A1C7MLE1_GRIFR</name>
<keyword evidence="3" id="KW-1185">Reference proteome</keyword>
<evidence type="ECO:0000256" key="1">
    <source>
        <dbReference type="SAM" id="MobiDB-lite"/>
    </source>
</evidence>
<comment type="caution">
    <text evidence="2">The sequence shown here is derived from an EMBL/GenBank/DDBJ whole genome shotgun (WGS) entry which is preliminary data.</text>
</comment>
<evidence type="ECO:0000313" key="3">
    <source>
        <dbReference type="Proteomes" id="UP000092993"/>
    </source>
</evidence>
<dbReference type="OrthoDB" id="2590867at2759"/>
<dbReference type="AlphaFoldDB" id="A0A1C7MLE1"/>
<proteinExistence type="predicted"/>
<evidence type="ECO:0000313" key="2">
    <source>
        <dbReference type="EMBL" id="OBZ77269.1"/>
    </source>
</evidence>
<feature type="compositionally biased region" description="Basic and acidic residues" evidence="1">
    <location>
        <begin position="28"/>
        <end position="44"/>
    </location>
</feature>
<accession>A0A1C7MLE1</accession>
<organism evidence="2 3">
    <name type="scientific">Grifola frondosa</name>
    <name type="common">Maitake</name>
    <name type="synonym">Polyporus frondosus</name>
    <dbReference type="NCBI Taxonomy" id="5627"/>
    <lineage>
        <taxon>Eukaryota</taxon>
        <taxon>Fungi</taxon>
        <taxon>Dikarya</taxon>
        <taxon>Basidiomycota</taxon>
        <taxon>Agaricomycotina</taxon>
        <taxon>Agaricomycetes</taxon>
        <taxon>Polyporales</taxon>
        <taxon>Grifolaceae</taxon>
        <taxon>Grifola</taxon>
    </lineage>
</organism>
<reference evidence="2 3" key="1">
    <citation type="submission" date="2016-03" db="EMBL/GenBank/DDBJ databases">
        <title>Whole genome sequencing of Grifola frondosa 9006-11.</title>
        <authorList>
            <person name="Min B."/>
            <person name="Park H."/>
            <person name="Kim J.-G."/>
            <person name="Cho H."/>
            <person name="Oh Y.-L."/>
            <person name="Kong W.-S."/>
            <person name="Choi I.-G."/>
        </authorList>
    </citation>
    <scope>NUCLEOTIDE SEQUENCE [LARGE SCALE GENOMIC DNA]</scope>
    <source>
        <strain evidence="2 3">9006-11</strain>
    </source>
</reference>
<dbReference type="EMBL" id="LUGG01000002">
    <property type="protein sequence ID" value="OBZ77269.1"/>
    <property type="molecule type" value="Genomic_DNA"/>
</dbReference>
<protein>
    <submittedName>
        <fullName evidence="2">Uncharacterized protein</fullName>
    </submittedName>
</protein>
<feature type="region of interest" description="Disordered" evidence="1">
    <location>
        <begin position="19"/>
        <end position="130"/>
    </location>
</feature>
<sequence>MPSSGVGDSIRGGAMDLIDALAGGTGGHHAETEAGAQETREGIQRIKLATGHSATTSPAPEKPHAEPSGTTTAPPPLPKRSLDAPRGNDVDTSRGHSVDTSGGRNFEANGAVVGPDTVVEGDGMGPRSSE</sequence>
<feature type="compositionally biased region" description="Basic and acidic residues" evidence="1">
    <location>
        <begin position="80"/>
        <end position="97"/>
    </location>
</feature>
<gene>
    <name evidence="2" type="ORF">A0H81_01649</name>
</gene>
<dbReference type="Proteomes" id="UP000092993">
    <property type="component" value="Unassembled WGS sequence"/>
</dbReference>